<sequence>MADRAYMEEQGIEKALADALAKVIREKPKNGLQRIAELISPETYTDASQKASAPPPPPPPDTPPPPPADEKNDAPPPPTDNAPANDDAPPPPPSE</sequence>
<evidence type="ECO:0000313" key="2">
    <source>
        <dbReference type="EMBL" id="CAD9396809.1"/>
    </source>
</evidence>
<dbReference type="EMBL" id="HBGU01003199">
    <property type="protein sequence ID" value="CAD9396809.1"/>
    <property type="molecule type" value="Transcribed_RNA"/>
</dbReference>
<feature type="region of interest" description="Disordered" evidence="1">
    <location>
        <begin position="37"/>
        <end position="95"/>
    </location>
</feature>
<protein>
    <submittedName>
        <fullName evidence="2">Uncharacterized protein</fullName>
    </submittedName>
</protein>
<proteinExistence type="predicted"/>
<organism evidence="2">
    <name type="scientific">Haptolina brevifila</name>
    <dbReference type="NCBI Taxonomy" id="156173"/>
    <lineage>
        <taxon>Eukaryota</taxon>
        <taxon>Haptista</taxon>
        <taxon>Haptophyta</taxon>
        <taxon>Prymnesiophyceae</taxon>
        <taxon>Prymnesiales</taxon>
        <taxon>Prymnesiaceae</taxon>
        <taxon>Haptolina</taxon>
    </lineage>
</organism>
<feature type="compositionally biased region" description="Pro residues" evidence="1">
    <location>
        <begin position="53"/>
        <end position="67"/>
    </location>
</feature>
<evidence type="ECO:0000256" key="1">
    <source>
        <dbReference type="SAM" id="MobiDB-lite"/>
    </source>
</evidence>
<name>A0A7S2BH26_9EUKA</name>
<gene>
    <name evidence="2" type="ORF">CBRE1094_LOCUS1718</name>
</gene>
<accession>A0A7S2BH26</accession>
<dbReference type="AlphaFoldDB" id="A0A7S2BH26"/>
<feature type="compositionally biased region" description="Polar residues" evidence="1">
    <location>
        <begin position="42"/>
        <end position="51"/>
    </location>
</feature>
<reference evidence="2" key="1">
    <citation type="submission" date="2021-01" db="EMBL/GenBank/DDBJ databases">
        <authorList>
            <person name="Corre E."/>
            <person name="Pelletier E."/>
            <person name="Niang G."/>
            <person name="Scheremetjew M."/>
            <person name="Finn R."/>
            <person name="Kale V."/>
            <person name="Holt S."/>
            <person name="Cochrane G."/>
            <person name="Meng A."/>
            <person name="Brown T."/>
            <person name="Cohen L."/>
        </authorList>
    </citation>
    <scope>NUCLEOTIDE SEQUENCE</scope>
    <source>
        <strain evidence="2">UTEX LB 985</strain>
    </source>
</reference>